<dbReference type="PRINTS" id="PR00344">
    <property type="entry name" value="BCTRLSENSOR"/>
</dbReference>
<dbReference type="GO" id="GO:0005737">
    <property type="term" value="C:cytoplasm"/>
    <property type="evidence" value="ECO:0007669"/>
    <property type="project" value="UniProtKB-SubCell"/>
</dbReference>
<gene>
    <name evidence="18" type="ORF">BDZ31_003560</name>
</gene>
<comment type="function">
    <text evidence="14">Member of the two-component regulatory system NreB/NreC involved in the control of dissimilatory nitrate/nitrite reduction in response to oxygen. NreB functions as a direct oxygen sensor histidine kinase which is autophosphorylated, in the absence of oxygen, probably at the conserved histidine residue, and transfers its phosphate group probably to a conserved aspartate residue of NreC. NreB/NreC activates the expression of the nitrate (narGHJI) and nitrite (nir) reductase operons, as well as the putative nitrate transporter gene narT.</text>
</comment>
<dbReference type="GO" id="GO:0051539">
    <property type="term" value="F:4 iron, 4 sulfur cluster binding"/>
    <property type="evidence" value="ECO:0007669"/>
    <property type="project" value="UniProtKB-KW"/>
</dbReference>
<keyword evidence="10 18" id="KW-0418">Kinase</keyword>
<dbReference type="Gene3D" id="1.20.5.1930">
    <property type="match status" value="1"/>
</dbReference>
<evidence type="ECO:0000313" key="19">
    <source>
        <dbReference type="Proteomes" id="UP000585272"/>
    </source>
</evidence>
<dbReference type="EMBL" id="JACHNU010000005">
    <property type="protein sequence ID" value="MBB4663959.1"/>
    <property type="molecule type" value="Genomic_DNA"/>
</dbReference>
<dbReference type="InterPro" id="IPR011712">
    <property type="entry name" value="Sig_transdc_His_kin_sub3_dim/P"/>
</dbReference>
<evidence type="ECO:0000256" key="8">
    <source>
        <dbReference type="ARBA" id="ARBA00022679"/>
    </source>
</evidence>
<evidence type="ECO:0000313" key="18">
    <source>
        <dbReference type="EMBL" id="MBB4663959.1"/>
    </source>
</evidence>
<accession>A0A840IGP9</accession>
<evidence type="ECO:0000256" key="11">
    <source>
        <dbReference type="ARBA" id="ARBA00023004"/>
    </source>
</evidence>
<feature type="compositionally biased region" description="Basic residues" evidence="16">
    <location>
        <begin position="23"/>
        <end position="40"/>
    </location>
</feature>
<dbReference type="Gene3D" id="3.30.565.10">
    <property type="entry name" value="Histidine kinase-like ATPase, C-terminal domain"/>
    <property type="match status" value="1"/>
</dbReference>
<evidence type="ECO:0000256" key="3">
    <source>
        <dbReference type="ARBA" id="ARBA00004496"/>
    </source>
</evidence>
<dbReference type="SUPFAM" id="SSF55874">
    <property type="entry name" value="ATPase domain of HSP90 chaperone/DNA topoisomerase II/histidine kinase"/>
    <property type="match status" value="1"/>
</dbReference>
<dbReference type="GO" id="GO:0000155">
    <property type="term" value="F:phosphorelay sensor kinase activity"/>
    <property type="evidence" value="ECO:0007669"/>
    <property type="project" value="InterPro"/>
</dbReference>
<dbReference type="InterPro" id="IPR003594">
    <property type="entry name" value="HATPase_dom"/>
</dbReference>
<evidence type="ECO:0000256" key="2">
    <source>
        <dbReference type="ARBA" id="ARBA00001966"/>
    </source>
</evidence>
<evidence type="ECO:0000256" key="9">
    <source>
        <dbReference type="ARBA" id="ARBA00022723"/>
    </source>
</evidence>
<dbReference type="Proteomes" id="UP000585272">
    <property type="component" value="Unassembled WGS sequence"/>
</dbReference>
<dbReference type="EC" id="2.7.13.3" evidence="4"/>
<reference evidence="18 19" key="1">
    <citation type="submission" date="2020-08" db="EMBL/GenBank/DDBJ databases">
        <title>Genomic Encyclopedia of Archaeal and Bacterial Type Strains, Phase II (KMG-II): from individual species to whole genera.</title>
        <authorList>
            <person name="Goeker M."/>
        </authorList>
    </citation>
    <scope>NUCLEOTIDE SEQUENCE [LARGE SCALE GENOMIC DNA]</scope>
    <source>
        <strain evidence="18 19">DSM 23288</strain>
    </source>
</reference>
<dbReference type="RefSeq" id="WP_183343677.1">
    <property type="nucleotide sequence ID" value="NZ_JACHNU010000005.1"/>
</dbReference>
<dbReference type="PANTHER" id="PTHR24421:SF57">
    <property type="entry name" value="HISTIDINE KINASE DIMERISATION AND PHOSPHOACCEPTOR REGION"/>
    <property type="match status" value="1"/>
</dbReference>
<keyword evidence="13" id="KW-0411">Iron-sulfur</keyword>
<dbReference type="InterPro" id="IPR005467">
    <property type="entry name" value="His_kinase_dom"/>
</dbReference>
<comment type="catalytic activity">
    <reaction evidence="1">
        <text>ATP + protein L-histidine = ADP + protein N-phospho-L-histidine.</text>
        <dbReference type="EC" id="2.7.13.3"/>
    </reaction>
</comment>
<evidence type="ECO:0000256" key="16">
    <source>
        <dbReference type="SAM" id="MobiDB-lite"/>
    </source>
</evidence>
<keyword evidence="19" id="KW-1185">Reference proteome</keyword>
<dbReference type="InterPro" id="IPR050482">
    <property type="entry name" value="Sensor_HK_TwoCompSys"/>
</dbReference>
<evidence type="ECO:0000256" key="1">
    <source>
        <dbReference type="ARBA" id="ARBA00000085"/>
    </source>
</evidence>
<evidence type="ECO:0000256" key="12">
    <source>
        <dbReference type="ARBA" id="ARBA00023012"/>
    </source>
</evidence>
<dbReference type="InterPro" id="IPR004358">
    <property type="entry name" value="Sig_transdc_His_kin-like_C"/>
</dbReference>
<keyword evidence="6" id="KW-0004">4Fe-4S</keyword>
<comment type="caution">
    <text evidence="18">The sequence shown here is derived from an EMBL/GenBank/DDBJ whole genome shotgun (WGS) entry which is preliminary data.</text>
</comment>
<evidence type="ECO:0000256" key="13">
    <source>
        <dbReference type="ARBA" id="ARBA00023014"/>
    </source>
</evidence>
<dbReference type="GO" id="GO:0046872">
    <property type="term" value="F:metal ion binding"/>
    <property type="evidence" value="ECO:0007669"/>
    <property type="project" value="UniProtKB-KW"/>
</dbReference>
<feature type="domain" description="Histidine kinase" evidence="17">
    <location>
        <begin position="57"/>
        <end position="238"/>
    </location>
</feature>
<keyword evidence="12" id="KW-0902">Two-component regulatory system</keyword>
<dbReference type="PANTHER" id="PTHR24421">
    <property type="entry name" value="NITRATE/NITRITE SENSOR PROTEIN NARX-RELATED"/>
    <property type="match status" value="1"/>
</dbReference>
<feature type="region of interest" description="Disordered" evidence="16">
    <location>
        <begin position="1"/>
        <end position="42"/>
    </location>
</feature>
<keyword evidence="8" id="KW-0808">Transferase</keyword>
<evidence type="ECO:0000256" key="6">
    <source>
        <dbReference type="ARBA" id="ARBA00022485"/>
    </source>
</evidence>
<organism evidence="18 19">
    <name type="scientific">Conexibacter arvalis</name>
    <dbReference type="NCBI Taxonomy" id="912552"/>
    <lineage>
        <taxon>Bacteria</taxon>
        <taxon>Bacillati</taxon>
        <taxon>Actinomycetota</taxon>
        <taxon>Thermoleophilia</taxon>
        <taxon>Solirubrobacterales</taxon>
        <taxon>Conexibacteraceae</taxon>
        <taxon>Conexibacter</taxon>
    </lineage>
</organism>
<dbReference type="GO" id="GO:0016020">
    <property type="term" value="C:membrane"/>
    <property type="evidence" value="ECO:0007669"/>
    <property type="project" value="InterPro"/>
</dbReference>
<dbReference type="CDD" id="cd16917">
    <property type="entry name" value="HATPase_UhpB-NarQ-NarX-like"/>
    <property type="match status" value="1"/>
</dbReference>
<dbReference type="Pfam" id="PF07730">
    <property type="entry name" value="HisKA_3"/>
    <property type="match status" value="1"/>
</dbReference>
<evidence type="ECO:0000256" key="5">
    <source>
        <dbReference type="ARBA" id="ARBA00017322"/>
    </source>
</evidence>
<comment type="subcellular location">
    <subcellularLocation>
        <location evidence="3">Cytoplasm</location>
    </subcellularLocation>
</comment>
<keyword evidence="9" id="KW-0479">Metal-binding</keyword>
<protein>
    <recommendedName>
        <fullName evidence="5">Oxygen sensor histidine kinase NreB</fullName>
        <ecNumber evidence="4">2.7.13.3</ecNumber>
    </recommendedName>
    <alternativeName>
        <fullName evidence="15">Nitrogen regulation protein B</fullName>
    </alternativeName>
</protein>
<evidence type="ECO:0000256" key="10">
    <source>
        <dbReference type="ARBA" id="ARBA00022777"/>
    </source>
</evidence>
<evidence type="ECO:0000256" key="7">
    <source>
        <dbReference type="ARBA" id="ARBA00022490"/>
    </source>
</evidence>
<evidence type="ECO:0000256" key="14">
    <source>
        <dbReference type="ARBA" id="ARBA00024827"/>
    </source>
</evidence>
<comment type="cofactor">
    <cofactor evidence="2">
        <name>[4Fe-4S] cluster</name>
        <dbReference type="ChEBI" id="CHEBI:49883"/>
    </cofactor>
</comment>
<sequence length="238" mass="26136">MARRLLGGRARHAQGSRPDDRRPTRRRRPPPTRAARRRRRDPVAAALAEQRREIARDVHDGVAQELAFIVFQLDRLPSRADDERALLELRAAARRALREARLTIDELRAARELPLSQLLEEEVSSFESRSGVAVDLRLELSCDVDRDRRIAVLRILGQALANAADHGAARRVRVHVHARDDRVALSVADDGAGFASAAAAGSHGWGILSMRERAELLGGSFSVVSAPGRGTEVAVSLP</sequence>
<keyword evidence="11" id="KW-0408">Iron</keyword>
<evidence type="ECO:0000256" key="4">
    <source>
        <dbReference type="ARBA" id="ARBA00012438"/>
    </source>
</evidence>
<name>A0A840IGP9_9ACTN</name>
<dbReference type="InterPro" id="IPR036890">
    <property type="entry name" value="HATPase_C_sf"/>
</dbReference>
<evidence type="ECO:0000256" key="15">
    <source>
        <dbReference type="ARBA" id="ARBA00030800"/>
    </source>
</evidence>
<keyword evidence="7" id="KW-0963">Cytoplasm</keyword>
<evidence type="ECO:0000259" key="17">
    <source>
        <dbReference type="PROSITE" id="PS50109"/>
    </source>
</evidence>
<dbReference type="AlphaFoldDB" id="A0A840IGP9"/>
<dbReference type="Pfam" id="PF02518">
    <property type="entry name" value="HATPase_c"/>
    <property type="match status" value="1"/>
</dbReference>
<dbReference type="SMART" id="SM00387">
    <property type="entry name" value="HATPase_c"/>
    <property type="match status" value="1"/>
</dbReference>
<proteinExistence type="predicted"/>
<dbReference type="PROSITE" id="PS50109">
    <property type="entry name" value="HIS_KIN"/>
    <property type="match status" value="1"/>
</dbReference>
<dbReference type="GO" id="GO:0046983">
    <property type="term" value="F:protein dimerization activity"/>
    <property type="evidence" value="ECO:0007669"/>
    <property type="project" value="InterPro"/>
</dbReference>